<dbReference type="AlphaFoldDB" id="A0A495VBY9"/>
<feature type="domain" description="Glycosyltransferase subfamily 4-like N-terminal" evidence="1">
    <location>
        <begin position="19"/>
        <end position="187"/>
    </location>
</feature>
<accession>A0A495VBY9</accession>
<reference evidence="2 3" key="1">
    <citation type="submission" date="2018-10" db="EMBL/GenBank/DDBJ databases">
        <title>Genomic Encyclopedia of Archaeal and Bacterial Type Strains, Phase II (KMG-II): from individual species to whole genera.</title>
        <authorList>
            <person name="Goeker M."/>
        </authorList>
    </citation>
    <scope>NUCLEOTIDE SEQUENCE [LARGE SCALE GENOMIC DNA]</scope>
    <source>
        <strain evidence="2 3">DSM 235</strain>
    </source>
</reference>
<protein>
    <submittedName>
        <fullName evidence="2">Glycosyltransferase involved in cell wall biosynthesis</fullName>
    </submittedName>
</protein>
<keyword evidence="3" id="KW-1185">Reference proteome</keyword>
<dbReference type="PANTHER" id="PTHR45947">
    <property type="entry name" value="SULFOQUINOVOSYL TRANSFERASE SQD2"/>
    <property type="match status" value="1"/>
</dbReference>
<dbReference type="EMBL" id="RBXL01000001">
    <property type="protein sequence ID" value="RKT46153.1"/>
    <property type="molecule type" value="Genomic_DNA"/>
</dbReference>
<keyword evidence="2" id="KW-0808">Transferase</keyword>
<dbReference type="Pfam" id="PF13692">
    <property type="entry name" value="Glyco_trans_1_4"/>
    <property type="match status" value="1"/>
</dbReference>
<dbReference type="Gene3D" id="3.40.50.2000">
    <property type="entry name" value="Glycogen Phosphorylase B"/>
    <property type="match status" value="2"/>
</dbReference>
<dbReference type="OrthoDB" id="9764577at2"/>
<dbReference type="SUPFAM" id="SSF53756">
    <property type="entry name" value="UDP-Glycosyltransferase/glycogen phosphorylase"/>
    <property type="match status" value="1"/>
</dbReference>
<evidence type="ECO:0000313" key="3">
    <source>
        <dbReference type="Proteomes" id="UP000274556"/>
    </source>
</evidence>
<evidence type="ECO:0000259" key="1">
    <source>
        <dbReference type="Pfam" id="PF13439"/>
    </source>
</evidence>
<name>A0A495VBY9_9GAMM</name>
<dbReference type="InterPro" id="IPR028098">
    <property type="entry name" value="Glyco_trans_4-like_N"/>
</dbReference>
<dbReference type="RefSeq" id="WP_120798316.1">
    <property type="nucleotide sequence ID" value="NZ_RBXL01000001.1"/>
</dbReference>
<dbReference type="GO" id="GO:0016757">
    <property type="term" value="F:glycosyltransferase activity"/>
    <property type="evidence" value="ECO:0007669"/>
    <property type="project" value="UniProtKB-ARBA"/>
</dbReference>
<dbReference type="Pfam" id="PF13439">
    <property type="entry name" value="Glyco_transf_4"/>
    <property type="match status" value="1"/>
</dbReference>
<evidence type="ECO:0000313" key="2">
    <source>
        <dbReference type="EMBL" id="RKT46153.1"/>
    </source>
</evidence>
<sequence length="400" mass="42359">MRIAYICTDPGVPVFGSKGSSIHVQEVVRGFARTGAEVTLFATRLGGDPPNDLRGIAVHRLPSPPCGEPAARELAGLAANSALRAALAEHGPFDLVYERYALWSRDAMEYARATGRPGILEVNAPLIEEQARHRILVHRTEAEQVATRVFAAARALVAVSPGVGAYLAEQGVEPARIHIVPNGVDPGRFRAVGASHGPGAATRSGRPFTVGFLGTLKPWHGLGVLLDAFARGHRDAPDRRLLIVGEGPERGMIESVAARLGIASALVLTGAVAPHQVPGQLAEMDVAVAPYPDQAGFYFSPLKIVEYMAAGLPVVASRIGDLHRIVRHEVSGLLCPPGDPGALASALDRLRRDPAMGRRLGAAGREAVLGNHTWDAVVARILDLAGLRPRHPSQREGYSA</sequence>
<dbReference type="InterPro" id="IPR050194">
    <property type="entry name" value="Glycosyltransferase_grp1"/>
</dbReference>
<proteinExistence type="predicted"/>
<organism evidence="2 3">
    <name type="scientific">Thiocapsa rosea</name>
    <dbReference type="NCBI Taxonomy" id="69360"/>
    <lineage>
        <taxon>Bacteria</taxon>
        <taxon>Pseudomonadati</taxon>
        <taxon>Pseudomonadota</taxon>
        <taxon>Gammaproteobacteria</taxon>
        <taxon>Chromatiales</taxon>
        <taxon>Chromatiaceae</taxon>
        <taxon>Thiocapsa</taxon>
    </lineage>
</organism>
<dbReference type="CDD" id="cd03794">
    <property type="entry name" value="GT4_WbuB-like"/>
    <property type="match status" value="1"/>
</dbReference>
<comment type="caution">
    <text evidence="2">The sequence shown here is derived from an EMBL/GenBank/DDBJ whole genome shotgun (WGS) entry which is preliminary data.</text>
</comment>
<dbReference type="PANTHER" id="PTHR45947:SF3">
    <property type="entry name" value="SULFOQUINOVOSYL TRANSFERASE SQD2"/>
    <property type="match status" value="1"/>
</dbReference>
<gene>
    <name evidence="2" type="ORF">BDD21_3652</name>
</gene>
<dbReference type="Proteomes" id="UP000274556">
    <property type="component" value="Unassembled WGS sequence"/>
</dbReference>